<dbReference type="PANTHER" id="PTHR32301">
    <property type="entry name" value="COUNTIN RECEPTOR CNR3-RELATED"/>
    <property type="match status" value="1"/>
</dbReference>
<dbReference type="InterPro" id="IPR020103">
    <property type="entry name" value="PsdUridine_synth_cat_dom_sf"/>
</dbReference>
<dbReference type="Proteomes" id="UP000654075">
    <property type="component" value="Unassembled WGS sequence"/>
</dbReference>
<feature type="non-terminal residue" evidence="2">
    <location>
        <position position="1"/>
    </location>
</feature>
<sequence>VGYCGAACGIASTLSEVLAEACEQAAGAEAAGGASCDSEDGVQENNNNNYNDNKNKNNNNKNDNNNNNQNDNSNNDHNNDDNNNSTHNDIKSNNNDNSNTNNNDNNNDNDNDNNNDNKVQSGPAQAWAKEYEVVNLDHILPASPSSPTTTTTATTTAAPTTTTASSLSPSLRAAALPGFTRGADGGTCAPGAVGDVVGVDVPAAAAVCPARLTQAIDALCRPKGFRVFAAAQVVRSFNAEREVSLRRHQYLLPVEVLLQPGDPIPDPETSGAVFQGFLKRLKSVLKLFEGWHHFHNLMGNRSQPHDSMSSVKRCGHYGQYRLGGKLFICISVLGMLRGEQACRVIALAVAVIRGVLPREVITFALSDSGILDIDPAPSAACILAELDFHEFEKHNRILLRPRRDDRELKVDHTPGRGFDHRPGLFRECSSWRLSLLAQIAAADLREGTMAQWATGQLACWAATAKQQFERLTDLETRGLQLPRSFSQAPAQYLRVLALLREVDSSGLWPATSSGRREVIRESESPEACGSFGAGSMPAGFADPGANAALPELVDAIFELESAVGTSVGHVAKPLNAGHHGEGRSAELDRMDKQKQHCVQCIDIYASRAWTEPRVPHAPWMRLESRLLLLDDGPVDRSLATSAWTLSRELLDRLERCGVISGLAKAIQRAFAKCGPSAHSSSCLAASACLMVRSNLEDCTE</sequence>
<dbReference type="GO" id="GO:0009982">
    <property type="term" value="F:pseudouridine synthase activity"/>
    <property type="evidence" value="ECO:0007669"/>
    <property type="project" value="InterPro"/>
</dbReference>
<dbReference type="AlphaFoldDB" id="A0A813E3U2"/>
<reference evidence="2" key="1">
    <citation type="submission" date="2021-02" db="EMBL/GenBank/DDBJ databases">
        <authorList>
            <person name="Dougan E. K."/>
            <person name="Rhodes N."/>
            <person name="Thang M."/>
            <person name="Chan C."/>
        </authorList>
    </citation>
    <scope>NUCLEOTIDE SEQUENCE</scope>
</reference>
<feature type="region of interest" description="Disordered" evidence="1">
    <location>
        <begin position="140"/>
        <end position="168"/>
    </location>
</feature>
<protein>
    <submittedName>
        <fullName evidence="2">Uncharacterized protein</fullName>
    </submittedName>
</protein>
<dbReference type="SUPFAM" id="SSF55120">
    <property type="entry name" value="Pseudouridine synthase"/>
    <property type="match status" value="1"/>
</dbReference>
<evidence type="ECO:0000256" key="1">
    <source>
        <dbReference type="SAM" id="MobiDB-lite"/>
    </source>
</evidence>
<evidence type="ECO:0000313" key="3">
    <source>
        <dbReference type="Proteomes" id="UP000654075"/>
    </source>
</evidence>
<feature type="compositionally biased region" description="Low complexity" evidence="1">
    <location>
        <begin position="93"/>
        <end position="106"/>
    </location>
</feature>
<organism evidence="2 3">
    <name type="scientific">Polarella glacialis</name>
    <name type="common">Dinoflagellate</name>
    <dbReference type="NCBI Taxonomy" id="89957"/>
    <lineage>
        <taxon>Eukaryota</taxon>
        <taxon>Sar</taxon>
        <taxon>Alveolata</taxon>
        <taxon>Dinophyceae</taxon>
        <taxon>Suessiales</taxon>
        <taxon>Suessiaceae</taxon>
        <taxon>Polarella</taxon>
    </lineage>
</organism>
<dbReference type="EMBL" id="CAJNNV010008808">
    <property type="protein sequence ID" value="CAE8596666.1"/>
    <property type="molecule type" value="Genomic_DNA"/>
</dbReference>
<proteinExistence type="predicted"/>
<dbReference type="GO" id="GO:0001522">
    <property type="term" value="P:pseudouridine synthesis"/>
    <property type="evidence" value="ECO:0007669"/>
    <property type="project" value="InterPro"/>
</dbReference>
<comment type="caution">
    <text evidence="2">The sequence shown here is derived from an EMBL/GenBank/DDBJ whole genome shotgun (WGS) entry which is preliminary data.</text>
</comment>
<dbReference type="GO" id="GO:0003723">
    <property type="term" value="F:RNA binding"/>
    <property type="evidence" value="ECO:0007669"/>
    <property type="project" value="InterPro"/>
</dbReference>
<feature type="compositionally biased region" description="Low complexity" evidence="1">
    <location>
        <begin position="45"/>
        <end position="84"/>
    </location>
</feature>
<name>A0A813E3U2_POLGL</name>
<dbReference type="InterPro" id="IPR020095">
    <property type="entry name" value="PsdUridine_synth_TruA_C"/>
</dbReference>
<gene>
    <name evidence="2" type="ORF">PGLA1383_LOCUS15127</name>
</gene>
<dbReference type="PANTHER" id="PTHR32301:SF6">
    <property type="entry name" value="GOLVESIN-RELATED"/>
    <property type="match status" value="1"/>
</dbReference>
<dbReference type="Gene3D" id="3.30.70.660">
    <property type="entry name" value="Pseudouridine synthase I, catalytic domain, C-terminal subdomain"/>
    <property type="match status" value="1"/>
</dbReference>
<feature type="region of interest" description="Disordered" evidence="1">
    <location>
        <begin position="32"/>
        <end position="123"/>
    </location>
</feature>
<accession>A0A813E3U2</accession>
<dbReference type="InterPro" id="IPR053259">
    <property type="entry name" value="Golvesin-related_Golgi"/>
</dbReference>
<evidence type="ECO:0000313" key="2">
    <source>
        <dbReference type="EMBL" id="CAE8596666.1"/>
    </source>
</evidence>
<keyword evidence="3" id="KW-1185">Reference proteome</keyword>